<accession>B3T5G8</accession>
<gene>
    <name evidence="2" type="ORF">ALOHA_HF4000ANIW141I9ctg2g14</name>
</gene>
<evidence type="ECO:0000256" key="1">
    <source>
        <dbReference type="SAM" id="Phobius"/>
    </source>
</evidence>
<organism evidence="2">
    <name type="scientific">uncultured marine microorganism HF4000_ANIW141I9</name>
    <dbReference type="NCBI Taxonomy" id="455537"/>
    <lineage>
        <taxon>unclassified sequences</taxon>
        <taxon>environmental samples</taxon>
    </lineage>
</organism>
<protein>
    <submittedName>
        <fullName evidence="2">Uncharacterized protein</fullName>
    </submittedName>
</protein>
<dbReference type="AlphaFoldDB" id="B3T5G8"/>
<reference evidence="2" key="1">
    <citation type="journal article" date="2008" name="ISME J.">
        <title>Genomic patterns of recombination, clonal divergence and environment in marine microbial populations.</title>
        <authorList>
            <person name="Konstantinidis K.T."/>
            <person name="Delong E.F."/>
        </authorList>
    </citation>
    <scope>NUCLEOTIDE SEQUENCE</scope>
</reference>
<evidence type="ECO:0000313" key="2">
    <source>
        <dbReference type="EMBL" id="ABZ07827.1"/>
    </source>
</evidence>
<keyword evidence="1" id="KW-0472">Membrane</keyword>
<name>B3T5G8_9ZZZZ</name>
<sequence>MGKLTIEEGDKTVYRYDASARTFKKAALLLFTLAAGMIVVAFIWFSNFMGIQ</sequence>
<dbReference type="EMBL" id="EU016610">
    <property type="protein sequence ID" value="ABZ07827.1"/>
    <property type="molecule type" value="Genomic_DNA"/>
</dbReference>
<keyword evidence="1" id="KW-1133">Transmembrane helix</keyword>
<feature type="transmembrane region" description="Helical" evidence="1">
    <location>
        <begin position="26"/>
        <end position="45"/>
    </location>
</feature>
<proteinExistence type="predicted"/>
<keyword evidence="1" id="KW-0812">Transmembrane</keyword>